<proteinExistence type="predicted"/>
<dbReference type="InterPro" id="IPR016181">
    <property type="entry name" value="Acyl_CoA_acyltransferase"/>
</dbReference>
<dbReference type="OrthoDB" id="9796381at2"/>
<keyword evidence="3" id="KW-1185">Reference proteome</keyword>
<organism evidence="2 3">
    <name type="scientific">Pedobacter hartonius</name>
    <dbReference type="NCBI Taxonomy" id="425514"/>
    <lineage>
        <taxon>Bacteria</taxon>
        <taxon>Pseudomonadati</taxon>
        <taxon>Bacteroidota</taxon>
        <taxon>Sphingobacteriia</taxon>
        <taxon>Sphingobacteriales</taxon>
        <taxon>Sphingobacteriaceae</taxon>
        <taxon>Pedobacter</taxon>
    </lineage>
</organism>
<dbReference type="Gene3D" id="3.40.630.30">
    <property type="match status" value="1"/>
</dbReference>
<dbReference type="STRING" id="425514.SAMN05443550_110161"/>
<dbReference type="AlphaFoldDB" id="A0A1H4GL58"/>
<evidence type="ECO:0000259" key="1">
    <source>
        <dbReference type="PROSITE" id="PS51186"/>
    </source>
</evidence>
<sequence length="173" mass="19421">MTISKAIITDIPELYELVNLTYRGKTTQMGWTTEADLLDGLRIDEEMLTAQMNKENAVIFKYTDEKTNKIVGAIYLETEHSKMYFGMLTVSPSAQGSGIGKSLLTYAEDHAINNNCTTLTATVIDVRSELIEWYVRLGFIRTGRIEPFPTDGKVGIPRIPVELVEIEKNILIS</sequence>
<dbReference type="CDD" id="cd04301">
    <property type="entry name" value="NAT_SF"/>
    <property type="match status" value="1"/>
</dbReference>
<reference evidence="2 3" key="1">
    <citation type="submission" date="2016-10" db="EMBL/GenBank/DDBJ databases">
        <authorList>
            <person name="de Groot N.N."/>
        </authorList>
    </citation>
    <scope>NUCLEOTIDE SEQUENCE [LARGE SCALE GENOMIC DNA]</scope>
    <source>
        <strain evidence="2 3">DSM 19033</strain>
    </source>
</reference>
<dbReference type="EMBL" id="FNRA01000010">
    <property type="protein sequence ID" value="SEB10304.1"/>
    <property type="molecule type" value="Genomic_DNA"/>
</dbReference>
<dbReference type="Proteomes" id="UP000198850">
    <property type="component" value="Unassembled WGS sequence"/>
</dbReference>
<evidence type="ECO:0000313" key="3">
    <source>
        <dbReference type="Proteomes" id="UP000198850"/>
    </source>
</evidence>
<dbReference type="PROSITE" id="PS51186">
    <property type="entry name" value="GNAT"/>
    <property type="match status" value="1"/>
</dbReference>
<keyword evidence="2" id="KW-0687">Ribonucleoprotein</keyword>
<protein>
    <submittedName>
        <fullName evidence="2">Ribosomal protein S18 acetylase RimI</fullName>
    </submittedName>
</protein>
<gene>
    <name evidence="2" type="ORF">SAMN05443550_110161</name>
</gene>
<feature type="domain" description="N-acetyltransferase" evidence="1">
    <location>
        <begin position="1"/>
        <end position="162"/>
    </location>
</feature>
<dbReference type="GO" id="GO:0016747">
    <property type="term" value="F:acyltransferase activity, transferring groups other than amino-acyl groups"/>
    <property type="evidence" value="ECO:0007669"/>
    <property type="project" value="InterPro"/>
</dbReference>
<evidence type="ECO:0000313" key="2">
    <source>
        <dbReference type="EMBL" id="SEB10304.1"/>
    </source>
</evidence>
<name>A0A1H4GL58_9SPHI</name>
<dbReference type="Pfam" id="PF13673">
    <property type="entry name" value="Acetyltransf_10"/>
    <property type="match status" value="1"/>
</dbReference>
<keyword evidence="2" id="KW-0689">Ribosomal protein</keyword>
<dbReference type="GO" id="GO:0005840">
    <property type="term" value="C:ribosome"/>
    <property type="evidence" value="ECO:0007669"/>
    <property type="project" value="UniProtKB-KW"/>
</dbReference>
<dbReference type="InterPro" id="IPR000182">
    <property type="entry name" value="GNAT_dom"/>
</dbReference>
<dbReference type="SUPFAM" id="SSF55729">
    <property type="entry name" value="Acyl-CoA N-acyltransferases (Nat)"/>
    <property type="match status" value="1"/>
</dbReference>
<dbReference type="RefSeq" id="WP_090558868.1">
    <property type="nucleotide sequence ID" value="NZ_FNRA01000010.1"/>
</dbReference>
<accession>A0A1H4GL58</accession>